<sequence>MSLEQRLELHANHKVYDAEYTINCIKDCIILNEGYPMYEATYGEVCKNKENRLAMSSYLGDVGHCMYEMAFGYFELKIESMCDFINQETKVLDYPADDS</sequence>
<dbReference type="HOGENOM" id="CLU_2319946_0_0_1"/>
<name>A0A074XEK9_AURPU</name>
<keyword evidence="2" id="KW-1185">Reference proteome</keyword>
<evidence type="ECO:0000313" key="1">
    <source>
        <dbReference type="EMBL" id="KEQ82119.1"/>
    </source>
</evidence>
<protein>
    <submittedName>
        <fullName evidence="1">Uncharacterized protein</fullName>
    </submittedName>
</protein>
<organism evidence="1 2">
    <name type="scientific">Aureobasidium pullulans EXF-150</name>
    <dbReference type="NCBI Taxonomy" id="1043002"/>
    <lineage>
        <taxon>Eukaryota</taxon>
        <taxon>Fungi</taxon>
        <taxon>Dikarya</taxon>
        <taxon>Ascomycota</taxon>
        <taxon>Pezizomycotina</taxon>
        <taxon>Dothideomycetes</taxon>
        <taxon>Dothideomycetidae</taxon>
        <taxon>Dothideales</taxon>
        <taxon>Saccotheciaceae</taxon>
        <taxon>Aureobasidium</taxon>
    </lineage>
</organism>
<accession>A0A074XEK9</accession>
<dbReference type="OrthoDB" id="3838609at2759"/>
<dbReference type="GeneID" id="40746270"/>
<dbReference type="AlphaFoldDB" id="A0A074XEK9"/>
<dbReference type="Proteomes" id="UP000030706">
    <property type="component" value="Unassembled WGS sequence"/>
</dbReference>
<proteinExistence type="predicted"/>
<dbReference type="RefSeq" id="XP_029758306.1">
    <property type="nucleotide sequence ID" value="XM_029903964.1"/>
</dbReference>
<evidence type="ECO:0000313" key="2">
    <source>
        <dbReference type="Proteomes" id="UP000030706"/>
    </source>
</evidence>
<reference evidence="1 2" key="1">
    <citation type="journal article" date="2014" name="BMC Genomics">
        <title>Genome sequencing of four Aureobasidium pullulans varieties: biotechnological potential, stress tolerance, and description of new species.</title>
        <authorList>
            <person name="Gostin Ar C."/>
            <person name="Ohm R.A."/>
            <person name="Kogej T."/>
            <person name="Sonjak S."/>
            <person name="Turk M."/>
            <person name="Zajc J."/>
            <person name="Zalar P."/>
            <person name="Grube M."/>
            <person name="Sun H."/>
            <person name="Han J."/>
            <person name="Sharma A."/>
            <person name="Chiniquy J."/>
            <person name="Ngan C.Y."/>
            <person name="Lipzen A."/>
            <person name="Barry K."/>
            <person name="Grigoriev I.V."/>
            <person name="Gunde-Cimerman N."/>
        </authorList>
    </citation>
    <scope>NUCLEOTIDE SEQUENCE [LARGE SCALE GENOMIC DNA]</scope>
    <source>
        <strain evidence="1 2">EXF-150</strain>
    </source>
</reference>
<gene>
    <name evidence="1" type="ORF">M438DRAFT_337171</name>
</gene>
<dbReference type="EMBL" id="KL584988">
    <property type="protein sequence ID" value="KEQ82119.1"/>
    <property type="molecule type" value="Genomic_DNA"/>
</dbReference>